<comment type="caution">
    <text evidence="8">The sequence shown here is derived from an EMBL/GenBank/DDBJ whole genome shotgun (WGS) entry which is preliminary data.</text>
</comment>
<dbReference type="PROSITE" id="PS51184">
    <property type="entry name" value="JMJC"/>
    <property type="match status" value="1"/>
</dbReference>
<dbReference type="Gene3D" id="2.60.120.650">
    <property type="entry name" value="Cupin"/>
    <property type="match status" value="2"/>
</dbReference>
<evidence type="ECO:0000256" key="6">
    <source>
        <dbReference type="SAM" id="MobiDB-lite"/>
    </source>
</evidence>
<dbReference type="SMART" id="SM00558">
    <property type="entry name" value="JmjC"/>
    <property type="match status" value="1"/>
</dbReference>
<comment type="similarity">
    <text evidence="2">Belongs to the JARID1 histone demethylase family.</text>
</comment>
<dbReference type="PANTHER" id="PTHR12549">
    <property type="entry name" value="JMJC DOMAIN-CONTAINING HISTONE DEMETHYLATION PROTEIN"/>
    <property type="match status" value="1"/>
</dbReference>
<feature type="compositionally biased region" description="Basic and acidic residues" evidence="6">
    <location>
        <begin position="1035"/>
        <end position="1048"/>
    </location>
</feature>
<dbReference type="ExpressionAtlas" id="A0A178VNG6">
    <property type="expression patterns" value="baseline and differential"/>
</dbReference>
<keyword evidence="3" id="KW-0479">Metal-binding</keyword>
<feature type="compositionally biased region" description="Basic and acidic residues" evidence="6">
    <location>
        <begin position="1005"/>
        <end position="1019"/>
    </location>
</feature>
<comment type="subcellular location">
    <subcellularLocation>
        <location evidence="1">Nucleus</location>
    </subcellularLocation>
</comment>
<dbReference type="GO" id="GO:0032454">
    <property type="term" value="F:histone H3K9 demethylase activity"/>
    <property type="evidence" value="ECO:0007669"/>
    <property type="project" value="InterPro"/>
</dbReference>
<feature type="compositionally biased region" description="Basic and acidic residues" evidence="6">
    <location>
        <begin position="1064"/>
        <end position="1081"/>
    </location>
</feature>
<feature type="region of interest" description="Disordered" evidence="6">
    <location>
        <begin position="1"/>
        <end position="74"/>
    </location>
</feature>
<feature type="region of interest" description="Disordered" evidence="6">
    <location>
        <begin position="346"/>
        <end position="414"/>
    </location>
</feature>
<feature type="compositionally biased region" description="Basic residues" evidence="6">
    <location>
        <begin position="48"/>
        <end position="63"/>
    </location>
</feature>
<protein>
    <submittedName>
        <fullName evidence="8">IBM1</fullName>
    </submittedName>
</protein>
<evidence type="ECO:0000313" key="9">
    <source>
        <dbReference type="Proteomes" id="UP000078284"/>
    </source>
</evidence>
<evidence type="ECO:0000256" key="3">
    <source>
        <dbReference type="ARBA" id="ARBA00022723"/>
    </source>
</evidence>
<feature type="compositionally biased region" description="Basic and acidic residues" evidence="6">
    <location>
        <begin position="8"/>
        <end position="17"/>
    </location>
</feature>
<evidence type="ECO:0000259" key="7">
    <source>
        <dbReference type="PROSITE" id="PS51184"/>
    </source>
</evidence>
<dbReference type="AlphaFoldDB" id="A0A178VNG6"/>
<accession>A0A178VNG6</accession>
<dbReference type="Pfam" id="PF02373">
    <property type="entry name" value="JmjC"/>
    <property type="match status" value="1"/>
</dbReference>
<evidence type="ECO:0000256" key="2">
    <source>
        <dbReference type="ARBA" id="ARBA00006801"/>
    </source>
</evidence>
<keyword evidence="4" id="KW-0539">Nucleus</keyword>
<dbReference type="SUPFAM" id="SSF51197">
    <property type="entry name" value="Clavaminate synthase-like"/>
    <property type="match status" value="1"/>
</dbReference>
<dbReference type="Proteomes" id="UP000078284">
    <property type="component" value="Chromosome 3"/>
</dbReference>
<feature type="compositionally biased region" description="Basic and acidic residues" evidence="6">
    <location>
        <begin position="1091"/>
        <end position="1112"/>
    </location>
</feature>
<sequence>MDSVEEEGVVRVEEENGRGGLRRHRRVSTKLANYVDPPTDDEEDGGPKRKGKRGGNRAPKKTPKKDEEMQKNEIDEANRVTGLVKEKRAATKILNRKDSIIEVGEASGSMPKEVKGIRIGKRKGEIDGEIPTKPGKKPKTTVDPRIIGYRPDNMCHQCQKSDRIVERCQTCNSKRYCHPCLDTWYPLIAKEDVAKKCMFCSSTCNCRACLRLDTKLKGINSNLIVSEEEKFQASKFILQSLLPHLKGINDEQVAEKEVEAKIYGMKFEEVRPQDAKAFPDERLYCDICKTSIYDLHRNCKSCSFDICLSCCLEIRNGKALACKEDVSWNYINRGLEYEHGQEGKVIEKPANKLDDKLKDKLDGKPDDKLDDKPKGKPKGRPKGKPDDKPKGKLKGKQDDKPDDKPDEKPVNTDHMKYPSLWKANEAGIITCCCGAGELVLKRLLPDGWISELVNRVEKTAEAGELLNLPETVLERCPCSNSDRHIDIDSCNLLKAACREGSEDNYLYSPSVWDVQQDDLKHFQHHWVKGEPVIVRNVLEATSGLSWEPMVMHRACRQISHVQHGSLKDVVAVDCLDFCEVKVNLHEFFTGYTDGRYDRMGWPLVLKLKDWPPAKVFKDNLPRHAEEFLCSLPLKHYTHPVNGPLNLAVKLPQNCLKPDMGPKTYVASGFAQELGRGDSVTKLHCDMSDAVSTHMICLFSFSYPFLSSKSVHSYCFSLHIYNDFRTYENIKIRYHFLIGPKIKVSGLMFLNILRLQCPFESSYAVHRTYGPSFIHSIIVSTRTEILIEHPELLLLLDIVRNDVNILTHISEVPNMQPGIGNLKKKHAEQDLKELYSSVANKEEMMEILENSRQQVQNVETDDGALWDIFRREDIPKLESYIEKHHKEFRHLYCCPVSQVVHPIHDQNFYLTRYHIMKLKEEYGIEPWTFNQKLGDAVLIPVGCPHQVRNLKSCNKVALDFVSPENVSECLRLTKQYRLLPPNHFAKEDKLGVKKMIVHAVDKALRDLSGEKSPEPEEKKQNMRGPKKGAAKAVAKALKDLSPSEKKSSEAAEEEISNGIVNAIDKGLKDLPPSEEKSSEAKVEISNGIVSAMDKDLEHISSSEKKSTEEEGVKRPNIVRTYERRKKLGSEVTNAYIDRLEMEKM</sequence>
<name>A0A178VNG6_ARATH</name>
<feature type="compositionally biased region" description="Basic and acidic residues" evidence="6">
    <location>
        <begin position="346"/>
        <end position="374"/>
    </location>
</feature>
<organism evidence="8 9">
    <name type="scientific">Arabidopsis thaliana</name>
    <name type="common">Mouse-ear cress</name>
    <dbReference type="NCBI Taxonomy" id="3702"/>
    <lineage>
        <taxon>Eukaryota</taxon>
        <taxon>Viridiplantae</taxon>
        <taxon>Streptophyta</taxon>
        <taxon>Embryophyta</taxon>
        <taxon>Tracheophyta</taxon>
        <taxon>Spermatophyta</taxon>
        <taxon>Magnoliopsida</taxon>
        <taxon>eudicotyledons</taxon>
        <taxon>Gunneridae</taxon>
        <taxon>Pentapetalae</taxon>
        <taxon>rosids</taxon>
        <taxon>malvids</taxon>
        <taxon>Brassicales</taxon>
        <taxon>Brassicaceae</taxon>
        <taxon>Camelineae</taxon>
        <taxon>Arabidopsis</taxon>
    </lineage>
</organism>
<feature type="compositionally biased region" description="Basic and acidic residues" evidence="6">
    <location>
        <begin position="64"/>
        <end position="74"/>
    </location>
</feature>
<feature type="compositionally biased region" description="Basic and acidic residues" evidence="6">
    <location>
        <begin position="383"/>
        <end position="414"/>
    </location>
</feature>
<dbReference type="InterPro" id="IPR045109">
    <property type="entry name" value="LSDs-like"/>
</dbReference>
<feature type="domain" description="JmjC" evidence="7">
    <location>
        <begin position="639"/>
        <end position="976"/>
    </location>
</feature>
<dbReference type="InterPro" id="IPR003347">
    <property type="entry name" value="JmjC_dom"/>
</dbReference>
<evidence type="ECO:0000256" key="1">
    <source>
        <dbReference type="ARBA" id="ARBA00004123"/>
    </source>
</evidence>
<reference evidence="9" key="1">
    <citation type="journal article" date="2016" name="Proc. Natl. Acad. Sci. U.S.A.">
        <title>Chromosome-level assembly of Arabidopsis thaliana Ler reveals the extent of translocation and inversion polymorphisms.</title>
        <authorList>
            <person name="Zapata L."/>
            <person name="Ding J."/>
            <person name="Willing E.M."/>
            <person name="Hartwig B."/>
            <person name="Bezdan D."/>
            <person name="Jiao W.B."/>
            <person name="Patel V."/>
            <person name="Velikkakam James G."/>
            <person name="Koornneef M."/>
            <person name="Ossowski S."/>
            <person name="Schneeberger K."/>
        </authorList>
    </citation>
    <scope>NUCLEOTIDE SEQUENCE [LARGE SCALE GENOMIC DNA]</scope>
    <source>
        <strain evidence="9">cv. Landsberg erecta</strain>
    </source>
</reference>
<dbReference type="GO" id="GO:0046872">
    <property type="term" value="F:metal ion binding"/>
    <property type="evidence" value="ECO:0007669"/>
    <property type="project" value="UniProtKB-KW"/>
</dbReference>
<dbReference type="PANTHER" id="PTHR12549:SF11">
    <property type="entry name" value="LYSINE-SPECIFIC DEMETHYLASE JMJ25"/>
    <property type="match status" value="1"/>
</dbReference>
<evidence type="ECO:0000313" key="8">
    <source>
        <dbReference type="EMBL" id="OAP06603.1"/>
    </source>
</evidence>
<evidence type="ECO:0000256" key="5">
    <source>
        <dbReference type="SAM" id="Coils"/>
    </source>
</evidence>
<gene>
    <name evidence="8" type="ordered locus">AXX17_At3g07610</name>
</gene>
<feature type="region of interest" description="Disordered" evidence="6">
    <location>
        <begin position="1005"/>
        <end position="1116"/>
    </location>
</feature>
<keyword evidence="5" id="KW-0175">Coiled coil</keyword>
<dbReference type="GO" id="GO:0005634">
    <property type="term" value="C:nucleus"/>
    <property type="evidence" value="ECO:0007669"/>
    <property type="project" value="UniProtKB-SubCell"/>
</dbReference>
<proteinExistence type="inferred from homology"/>
<feature type="coiled-coil region" evidence="5">
    <location>
        <begin position="823"/>
        <end position="860"/>
    </location>
</feature>
<evidence type="ECO:0000256" key="4">
    <source>
        <dbReference type="ARBA" id="ARBA00023242"/>
    </source>
</evidence>
<dbReference type="EMBL" id="LUHQ01000003">
    <property type="protein sequence ID" value="OAP06603.1"/>
    <property type="molecule type" value="Genomic_DNA"/>
</dbReference>